<dbReference type="Gene3D" id="3.20.20.300">
    <property type="entry name" value="Glycoside hydrolase, family 3, N-terminal domain"/>
    <property type="match status" value="2"/>
</dbReference>
<evidence type="ECO:0000256" key="3">
    <source>
        <dbReference type="ARBA" id="ARBA00012744"/>
    </source>
</evidence>
<dbReference type="GO" id="GO:0008422">
    <property type="term" value="F:beta-glucosidase activity"/>
    <property type="evidence" value="ECO:0007669"/>
    <property type="project" value="UniProtKB-EC"/>
</dbReference>
<evidence type="ECO:0000256" key="5">
    <source>
        <dbReference type="ARBA" id="ARBA00022801"/>
    </source>
</evidence>
<gene>
    <name evidence="8" type="primary">BglC-1</name>
    <name evidence="8" type="ORF">CSHISOI_10107</name>
</gene>
<evidence type="ECO:0000256" key="7">
    <source>
        <dbReference type="ARBA" id="ARBA00023295"/>
    </source>
</evidence>
<proteinExistence type="inferred from homology"/>
<dbReference type="PANTHER" id="PTHR30620:SF16">
    <property type="entry name" value="LYSOSOMAL BETA GLUCOSIDASE"/>
    <property type="match status" value="1"/>
</dbReference>
<dbReference type="PANTHER" id="PTHR30620">
    <property type="entry name" value="PERIPLASMIC BETA-GLUCOSIDASE-RELATED"/>
    <property type="match status" value="1"/>
</dbReference>
<comment type="caution">
    <text evidence="8">The sequence shown here is derived from an EMBL/GenBank/DDBJ whole genome shotgun (WGS) entry which is preliminary data.</text>
</comment>
<comment type="catalytic activity">
    <reaction evidence="1">
        <text>Hydrolysis of terminal, non-reducing beta-D-glucosyl residues with release of beta-D-glucose.</text>
        <dbReference type="EC" id="3.2.1.21"/>
    </reaction>
</comment>
<evidence type="ECO:0000256" key="4">
    <source>
        <dbReference type="ARBA" id="ARBA00022729"/>
    </source>
</evidence>
<keyword evidence="9" id="KW-1185">Reference proteome</keyword>
<evidence type="ECO:0000313" key="9">
    <source>
        <dbReference type="Proteomes" id="UP000326340"/>
    </source>
</evidence>
<dbReference type="InterPro" id="IPR051915">
    <property type="entry name" value="Cellulose_Degrad_GH3"/>
</dbReference>
<accession>A0A5Q4BEH7</accession>
<sequence length="335" mass="37533">MEAIDDRRNTAEWYNNLRRHATEAGLSIPITIPVDPQHGVTTQTALSFAAKAFSRWPDPMGAAALRSPELARKYAKVVRETYPGDKFDLDLIPSKAAIAAGTAQIMSYCFRPIGTHWEEFAFGFNKSIVTNLLKEQLGFESIVVTDWNNVKQRFWGLEEASEKERTRRGVITEERIDYSARKLMKEKCELGLFDNPYTDVEASVKTVNNSYFARLCRELQRQGIPEDVMESYGLAIVGTPQETAYALLQLRSLYKPTSIFGPLGEINKFHRPPAVPEIVEQASALLLNYSSTPDALLDVDGWAPEGKLPIEVPRSQAAADAQLEDVPFDSVDLLF</sequence>
<keyword evidence="6" id="KW-0325">Glycoprotein</keyword>
<dbReference type="EMBL" id="PUHP01001690">
    <property type="protein sequence ID" value="TQN65332.1"/>
    <property type="molecule type" value="Genomic_DNA"/>
</dbReference>
<dbReference type="OrthoDB" id="416222at2759"/>
<keyword evidence="4" id="KW-0732">Signal</keyword>
<organism evidence="8 9">
    <name type="scientific">Colletotrichum shisoi</name>
    <dbReference type="NCBI Taxonomy" id="2078593"/>
    <lineage>
        <taxon>Eukaryota</taxon>
        <taxon>Fungi</taxon>
        <taxon>Dikarya</taxon>
        <taxon>Ascomycota</taxon>
        <taxon>Pezizomycotina</taxon>
        <taxon>Sordariomycetes</taxon>
        <taxon>Hypocreomycetidae</taxon>
        <taxon>Glomerellales</taxon>
        <taxon>Glomerellaceae</taxon>
        <taxon>Colletotrichum</taxon>
        <taxon>Colletotrichum destructivum species complex</taxon>
    </lineage>
</organism>
<reference evidence="8 9" key="1">
    <citation type="journal article" date="2019" name="Sci. Rep.">
        <title>Colletotrichum shisoi sp. nov., an anthracnose pathogen of Perilla frutescens in Japan: molecular phylogenetic, morphological and genomic evidence.</title>
        <authorList>
            <person name="Gan P."/>
            <person name="Tsushima A."/>
            <person name="Hiroyama R."/>
            <person name="Narusaka M."/>
            <person name="Takano Y."/>
            <person name="Narusaka Y."/>
            <person name="Kawaradani M."/>
            <person name="Damm U."/>
            <person name="Shirasu K."/>
        </authorList>
    </citation>
    <scope>NUCLEOTIDE SEQUENCE [LARGE SCALE GENOMIC DNA]</scope>
    <source>
        <strain evidence="8 9">PG-2018a</strain>
    </source>
</reference>
<comment type="similarity">
    <text evidence="2">Belongs to the glycosyl hydrolase 3 family.</text>
</comment>
<dbReference type="EC" id="3.2.1.21" evidence="3"/>
<name>A0A5Q4BEH7_9PEZI</name>
<dbReference type="InterPro" id="IPR036962">
    <property type="entry name" value="Glyco_hydro_3_N_sf"/>
</dbReference>
<evidence type="ECO:0000256" key="1">
    <source>
        <dbReference type="ARBA" id="ARBA00000448"/>
    </source>
</evidence>
<feature type="non-terminal residue" evidence="8">
    <location>
        <position position="335"/>
    </location>
</feature>
<keyword evidence="7" id="KW-0326">Glycosidase</keyword>
<protein>
    <recommendedName>
        <fullName evidence="3">beta-glucosidase</fullName>
        <ecNumber evidence="3">3.2.1.21</ecNumber>
    </recommendedName>
</protein>
<evidence type="ECO:0000313" key="8">
    <source>
        <dbReference type="EMBL" id="TQN65332.1"/>
    </source>
</evidence>
<evidence type="ECO:0000256" key="2">
    <source>
        <dbReference type="ARBA" id="ARBA00005336"/>
    </source>
</evidence>
<keyword evidence="5" id="KW-0378">Hydrolase</keyword>
<dbReference type="GO" id="GO:0009251">
    <property type="term" value="P:glucan catabolic process"/>
    <property type="evidence" value="ECO:0007669"/>
    <property type="project" value="TreeGrafter"/>
</dbReference>
<evidence type="ECO:0000256" key="6">
    <source>
        <dbReference type="ARBA" id="ARBA00023180"/>
    </source>
</evidence>
<dbReference type="SUPFAM" id="SSF51445">
    <property type="entry name" value="(Trans)glycosidases"/>
    <property type="match status" value="1"/>
</dbReference>
<dbReference type="AlphaFoldDB" id="A0A5Q4BEH7"/>
<dbReference type="Proteomes" id="UP000326340">
    <property type="component" value="Unassembled WGS sequence"/>
</dbReference>
<dbReference type="InterPro" id="IPR017853">
    <property type="entry name" value="GH"/>
</dbReference>